<sequence length="134" mass="15315">MLGSNERRMVMVSSRRCFKMEQKNNNNDKKSNNYGLLGTLQTIIPVQRVPFQPTPYEDHFFGTLEEVMKKAGADPLLGLLMMIFQVGNSCADMLASHGLSIVAFQWWSSLPHSAYDDFINHHGSIWLYSLKNFL</sequence>
<proteinExistence type="predicted"/>
<reference evidence="1 2" key="1">
    <citation type="journal article" date="2018" name="Front. Plant Sci.">
        <title>Red Clover (Trifolium pratense) and Zigzag Clover (T. medium) - A Picture of Genomic Similarities and Differences.</title>
        <authorList>
            <person name="Dluhosova J."/>
            <person name="Istvanek J."/>
            <person name="Nedelnik J."/>
            <person name="Repkova J."/>
        </authorList>
    </citation>
    <scope>NUCLEOTIDE SEQUENCE [LARGE SCALE GENOMIC DNA]</scope>
    <source>
        <strain evidence="2">cv. 10/8</strain>
        <tissue evidence="1">Leaf</tissue>
    </source>
</reference>
<accession>A0A392QL04</accession>
<comment type="caution">
    <text evidence="1">The sequence shown here is derived from an EMBL/GenBank/DDBJ whole genome shotgun (WGS) entry which is preliminary data.</text>
</comment>
<keyword evidence="2" id="KW-1185">Reference proteome</keyword>
<dbReference type="EMBL" id="LXQA010142324">
    <property type="protein sequence ID" value="MCI24587.1"/>
    <property type="molecule type" value="Genomic_DNA"/>
</dbReference>
<dbReference type="AlphaFoldDB" id="A0A392QL04"/>
<name>A0A392QL04_9FABA</name>
<evidence type="ECO:0000313" key="1">
    <source>
        <dbReference type="EMBL" id="MCI24587.1"/>
    </source>
</evidence>
<protein>
    <submittedName>
        <fullName evidence="1">Uncharacterized protein</fullName>
    </submittedName>
</protein>
<dbReference type="Proteomes" id="UP000265520">
    <property type="component" value="Unassembled WGS sequence"/>
</dbReference>
<organism evidence="1 2">
    <name type="scientific">Trifolium medium</name>
    <dbReference type="NCBI Taxonomy" id="97028"/>
    <lineage>
        <taxon>Eukaryota</taxon>
        <taxon>Viridiplantae</taxon>
        <taxon>Streptophyta</taxon>
        <taxon>Embryophyta</taxon>
        <taxon>Tracheophyta</taxon>
        <taxon>Spermatophyta</taxon>
        <taxon>Magnoliopsida</taxon>
        <taxon>eudicotyledons</taxon>
        <taxon>Gunneridae</taxon>
        <taxon>Pentapetalae</taxon>
        <taxon>rosids</taxon>
        <taxon>fabids</taxon>
        <taxon>Fabales</taxon>
        <taxon>Fabaceae</taxon>
        <taxon>Papilionoideae</taxon>
        <taxon>50 kb inversion clade</taxon>
        <taxon>NPAAA clade</taxon>
        <taxon>Hologalegina</taxon>
        <taxon>IRL clade</taxon>
        <taxon>Trifolieae</taxon>
        <taxon>Trifolium</taxon>
    </lineage>
</organism>
<evidence type="ECO:0000313" key="2">
    <source>
        <dbReference type="Proteomes" id="UP000265520"/>
    </source>
</evidence>
<feature type="non-terminal residue" evidence="1">
    <location>
        <position position="134"/>
    </location>
</feature>